<evidence type="ECO:0000256" key="2">
    <source>
        <dbReference type="ARBA" id="ARBA00022676"/>
    </source>
</evidence>
<feature type="domain" description="Quinolinate phosphoribosyl transferase C-terminal" evidence="3">
    <location>
        <begin position="2"/>
        <end position="87"/>
    </location>
</feature>
<organism evidence="4">
    <name type="scientific">freshwater metagenome</name>
    <dbReference type="NCBI Taxonomy" id="449393"/>
    <lineage>
        <taxon>unclassified sequences</taxon>
        <taxon>metagenomes</taxon>
        <taxon>ecological metagenomes</taxon>
    </lineage>
</organism>
<keyword evidence="2" id="KW-0328">Glycosyltransferase</keyword>
<dbReference type="GO" id="GO:0009435">
    <property type="term" value="P:NAD+ biosynthetic process"/>
    <property type="evidence" value="ECO:0007669"/>
    <property type="project" value="InterPro"/>
</dbReference>
<reference evidence="4" key="1">
    <citation type="submission" date="2020-05" db="EMBL/GenBank/DDBJ databases">
        <authorList>
            <person name="Chiriac C."/>
            <person name="Salcher M."/>
            <person name="Ghai R."/>
            <person name="Kavagutti S V."/>
        </authorList>
    </citation>
    <scope>NUCLEOTIDE SEQUENCE</scope>
</reference>
<comment type="similarity">
    <text evidence="1">Belongs to the NadC/ModD family.</text>
</comment>
<dbReference type="PANTHER" id="PTHR32179">
    <property type="entry name" value="NICOTINATE-NUCLEOTIDE PYROPHOSPHORYLASE [CARBOXYLATING]"/>
    <property type="match status" value="1"/>
</dbReference>
<dbReference type="InterPro" id="IPR002638">
    <property type="entry name" value="Quinolinate_PRibosylTrfase_C"/>
</dbReference>
<dbReference type="Gene3D" id="3.20.20.70">
    <property type="entry name" value="Aldolase class I"/>
    <property type="match status" value="1"/>
</dbReference>
<dbReference type="InterPro" id="IPR013785">
    <property type="entry name" value="Aldolase_TIM"/>
</dbReference>
<dbReference type="SUPFAM" id="SSF51690">
    <property type="entry name" value="Nicotinate/Quinolinate PRTase C-terminal domain-like"/>
    <property type="match status" value="1"/>
</dbReference>
<gene>
    <name evidence="4" type="ORF">UFOPK1619_00361</name>
</gene>
<dbReference type="InterPro" id="IPR027277">
    <property type="entry name" value="NadC/ModD"/>
</dbReference>
<dbReference type="GO" id="GO:0034213">
    <property type="term" value="P:quinolinate catabolic process"/>
    <property type="evidence" value="ECO:0007669"/>
    <property type="project" value="TreeGrafter"/>
</dbReference>
<dbReference type="GO" id="GO:0004514">
    <property type="term" value="F:nicotinate-nucleotide diphosphorylase (carboxylating) activity"/>
    <property type="evidence" value="ECO:0007669"/>
    <property type="project" value="InterPro"/>
</dbReference>
<proteinExistence type="inferred from homology"/>
<evidence type="ECO:0000259" key="3">
    <source>
        <dbReference type="Pfam" id="PF01729"/>
    </source>
</evidence>
<dbReference type="Pfam" id="PF01729">
    <property type="entry name" value="QRPTase_C"/>
    <property type="match status" value="1"/>
</dbReference>
<protein>
    <submittedName>
        <fullName evidence="4">Unannotated protein</fullName>
    </submittedName>
</protein>
<dbReference type="GO" id="GO:0005737">
    <property type="term" value="C:cytoplasm"/>
    <property type="evidence" value="ECO:0007669"/>
    <property type="project" value="TreeGrafter"/>
</dbReference>
<dbReference type="EMBL" id="CAEZTI010000049">
    <property type="protein sequence ID" value="CAB4560444.1"/>
    <property type="molecule type" value="Genomic_DNA"/>
</dbReference>
<dbReference type="PANTHER" id="PTHR32179:SF3">
    <property type="entry name" value="NICOTINATE-NUCLEOTIDE PYROPHOSPHORYLASE [CARBOXYLATING]"/>
    <property type="match status" value="1"/>
</dbReference>
<keyword evidence="2" id="KW-0808">Transferase</keyword>
<evidence type="ECO:0000256" key="1">
    <source>
        <dbReference type="ARBA" id="ARBA00009400"/>
    </source>
</evidence>
<sequence>MDTLDQLAVAIQAGADVVLLDNMAPAVMSEAVLIAQRHEAATGHAVLLEASGGLTLSNAKDVAATGVHFISVGGLTHSSPILDVGLDLQTII</sequence>
<evidence type="ECO:0000313" key="4">
    <source>
        <dbReference type="EMBL" id="CAB4560444.1"/>
    </source>
</evidence>
<accession>A0A6J6DAW2</accession>
<dbReference type="InterPro" id="IPR036068">
    <property type="entry name" value="Nicotinate_pribotase-like_C"/>
</dbReference>
<dbReference type="AlphaFoldDB" id="A0A6J6DAW2"/>
<name>A0A6J6DAW2_9ZZZZ</name>